<name>A0A5P1EC66_ASPOF</name>
<sequence length="132" mass="14436">MLFWLTVLRKKGAGFKKKRFPYHKSFNLPSSALPPFFTKSQYILENYTVDPHQFASEVPFEKSGFYLHSSSLSESNLGGGPGCPLRSGGANVTWSGITVGPELEPGVRGPGSGSYRYLFCLGRDITEVAIVA</sequence>
<gene>
    <name evidence="1" type="ORF">A4U43_C07F15540</name>
</gene>
<evidence type="ECO:0000313" key="2">
    <source>
        <dbReference type="Proteomes" id="UP000243459"/>
    </source>
</evidence>
<evidence type="ECO:0000313" key="1">
    <source>
        <dbReference type="EMBL" id="ONK63475.1"/>
    </source>
</evidence>
<dbReference type="Gramene" id="ONK63475">
    <property type="protein sequence ID" value="ONK63475"/>
    <property type="gene ID" value="A4U43_C07F15540"/>
</dbReference>
<keyword evidence="2" id="KW-1185">Reference proteome</keyword>
<organism evidence="1 2">
    <name type="scientific">Asparagus officinalis</name>
    <name type="common">Garden asparagus</name>
    <dbReference type="NCBI Taxonomy" id="4686"/>
    <lineage>
        <taxon>Eukaryota</taxon>
        <taxon>Viridiplantae</taxon>
        <taxon>Streptophyta</taxon>
        <taxon>Embryophyta</taxon>
        <taxon>Tracheophyta</taxon>
        <taxon>Spermatophyta</taxon>
        <taxon>Magnoliopsida</taxon>
        <taxon>Liliopsida</taxon>
        <taxon>Asparagales</taxon>
        <taxon>Asparagaceae</taxon>
        <taxon>Asparagoideae</taxon>
        <taxon>Asparagus</taxon>
    </lineage>
</organism>
<dbReference type="EMBL" id="CM007387">
    <property type="protein sequence ID" value="ONK63475.1"/>
    <property type="molecule type" value="Genomic_DNA"/>
</dbReference>
<accession>A0A5P1EC66</accession>
<proteinExistence type="predicted"/>
<protein>
    <submittedName>
        <fullName evidence="1">Uncharacterized protein</fullName>
    </submittedName>
</protein>
<dbReference type="AlphaFoldDB" id="A0A5P1EC66"/>
<reference evidence="2" key="1">
    <citation type="journal article" date="2017" name="Nat. Commun.">
        <title>The asparagus genome sheds light on the origin and evolution of a young Y chromosome.</title>
        <authorList>
            <person name="Harkess A."/>
            <person name="Zhou J."/>
            <person name="Xu C."/>
            <person name="Bowers J.E."/>
            <person name="Van der Hulst R."/>
            <person name="Ayyampalayam S."/>
            <person name="Mercati F."/>
            <person name="Riccardi P."/>
            <person name="McKain M.R."/>
            <person name="Kakrana A."/>
            <person name="Tang H."/>
            <person name="Ray J."/>
            <person name="Groenendijk J."/>
            <person name="Arikit S."/>
            <person name="Mathioni S.M."/>
            <person name="Nakano M."/>
            <person name="Shan H."/>
            <person name="Telgmann-Rauber A."/>
            <person name="Kanno A."/>
            <person name="Yue Z."/>
            <person name="Chen H."/>
            <person name="Li W."/>
            <person name="Chen Y."/>
            <person name="Xu X."/>
            <person name="Zhang Y."/>
            <person name="Luo S."/>
            <person name="Chen H."/>
            <person name="Gao J."/>
            <person name="Mao Z."/>
            <person name="Pires J.C."/>
            <person name="Luo M."/>
            <person name="Kudrna D."/>
            <person name="Wing R.A."/>
            <person name="Meyers B.C."/>
            <person name="Yi K."/>
            <person name="Kong H."/>
            <person name="Lavrijsen P."/>
            <person name="Sunseri F."/>
            <person name="Falavigna A."/>
            <person name="Ye Y."/>
            <person name="Leebens-Mack J.H."/>
            <person name="Chen G."/>
        </authorList>
    </citation>
    <scope>NUCLEOTIDE SEQUENCE [LARGE SCALE GENOMIC DNA]</scope>
    <source>
        <strain evidence="2">cv. DH0086</strain>
    </source>
</reference>
<dbReference type="Proteomes" id="UP000243459">
    <property type="component" value="Chromosome 7"/>
</dbReference>